<comment type="similarity">
    <text evidence="1 2">Belongs to the small heat shock protein (HSP20) family.</text>
</comment>
<evidence type="ECO:0000313" key="4">
    <source>
        <dbReference type="EMBL" id="MCL7032273.1"/>
    </source>
</evidence>
<gene>
    <name evidence="4" type="ORF">MKW94_005006</name>
</gene>
<dbReference type="Gene3D" id="2.60.40.790">
    <property type="match status" value="1"/>
</dbReference>
<comment type="caution">
    <text evidence="4">The sequence shown here is derived from an EMBL/GenBank/DDBJ whole genome shotgun (WGS) entry which is preliminary data.</text>
</comment>
<keyword evidence="5" id="KW-1185">Reference proteome</keyword>
<name>A0AA41SCZ0_PAPNU</name>
<evidence type="ECO:0000313" key="5">
    <source>
        <dbReference type="Proteomes" id="UP001177140"/>
    </source>
</evidence>
<evidence type="ECO:0000256" key="2">
    <source>
        <dbReference type="RuleBase" id="RU003616"/>
    </source>
</evidence>
<dbReference type="Proteomes" id="UP001177140">
    <property type="component" value="Unassembled WGS sequence"/>
</dbReference>
<proteinExistence type="inferred from homology"/>
<dbReference type="SUPFAM" id="SSF49764">
    <property type="entry name" value="HSP20-like chaperones"/>
    <property type="match status" value="1"/>
</dbReference>
<evidence type="ECO:0000259" key="3">
    <source>
        <dbReference type="PROSITE" id="PS01031"/>
    </source>
</evidence>
<evidence type="ECO:0000256" key="1">
    <source>
        <dbReference type="PROSITE-ProRule" id="PRU00285"/>
    </source>
</evidence>
<dbReference type="PROSITE" id="PS01031">
    <property type="entry name" value="SHSP"/>
    <property type="match status" value="1"/>
</dbReference>
<organism evidence="4 5">
    <name type="scientific">Papaver nudicaule</name>
    <name type="common">Iceland poppy</name>
    <dbReference type="NCBI Taxonomy" id="74823"/>
    <lineage>
        <taxon>Eukaryota</taxon>
        <taxon>Viridiplantae</taxon>
        <taxon>Streptophyta</taxon>
        <taxon>Embryophyta</taxon>
        <taxon>Tracheophyta</taxon>
        <taxon>Spermatophyta</taxon>
        <taxon>Magnoliopsida</taxon>
        <taxon>Ranunculales</taxon>
        <taxon>Papaveraceae</taxon>
        <taxon>Papaveroideae</taxon>
        <taxon>Papaver</taxon>
    </lineage>
</organism>
<protein>
    <recommendedName>
        <fullName evidence="3">SHSP domain-containing protein</fullName>
    </recommendedName>
</protein>
<dbReference type="Pfam" id="PF00011">
    <property type="entry name" value="HSP20"/>
    <property type="match status" value="1"/>
</dbReference>
<accession>A0AA41SCZ0</accession>
<reference evidence="4" key="1">
    <citation type="submission" date="2022-03" db="EMBL/GenBank/DDBJ databases">
        <title>A functionally conserved STORR gene fusion in Papaver species that diverged 16.8 million years ago.</title>
        <authorList>
            <person name="Catania T."/>
        </authorList>
    </citation>
    <scope>NUCLEOTIDE SEQUENCE</scope>
    <source>
        <strain evidence="4">S-191538</strain>
    </source>
</reference>
<dbReference type="EMBL" id="JAJJMA010121641">
    <property type="protein sequence ID" value="MCL7032273.1"/>
    <property type="molecule type" value="Genomic_DNA"/>
</dbReference>
<dbReference type="InterPro" id="IPR008978">
    <property type="entry name" value="HSP20-like_chaperone"/>
</dbReference>
<feature type="domain" description="SHSP" evidence="3">
    <location>
        <begin position="1"/>
        <end position="96"/>
    </location>
</feature>
<dbReference type="InterPro" id="IPR002068">
    <property type="entry name" value="A-crystallin/Hsp20_dom"/>
</dbReference>
<sequence>MAATPVEMSNSYVFHIDIGLLNLQDRIKVYSEDGRTLVVTYGTNSSRDAFTQRFDLPHNANVDSVSAVSQNGTLFFSVNKFNRPFRVNLVRVIKAEN</sequence>
<dbReference type="AlphaFoldDB" id="A0AA41SCZ0"/>